<feature type="region of interest" description="Disordered" evidence="1">
    <location>
        <begin position="36"/>
        <end position="55"/>
    </location>
</feature>
<protein>
    <submittedName>
        <fullName evidence="2">Uncharacterized protein</fullName>
    </submittedName>
</protein>
<evidence type="ECO:0000313" key="2">
    <source>
        <dbReference type="EMBL" id="MBB4959739.1"/>
    </source>
</evidence>
<sequence>MPVSALHQHLKGVCRPTAHPARAVAGHARLDPRAVTAAGSHGTDQPVQMWVGEGQ</sequence>
<organism evidence="2 3">
    <name type="scientific">Micromonospora polyrhachis</name>
    <dbReference type="NCBI Taxonomy" id="1282883"/>
    <lineage>
        <taxon>Bacteria</taxon>
        <taxon>Bacillati</taxon>
        <taxon>Actinomycetota</taxon>
        <taxon>Actinomycetes</taxon>
        <taxon>Micromonosporales</taxon>
        <taxon>Micromonosporaceae</taxon>
        <taxon>Micromonospora</taxon>
    </lineage>
</organism>
<keyword evidence="3" id="KW-1185">Reference proteome</keyword>
<dbReference type="AlphaFoldDB" id="A0A7W7SRN6"/>
<comment type="caution">
    <text evidence="2">The sequence shown here is derived from an EMBL/GenBank/DDBJ whole genome shotgun (WGS) entry which is preliminary data.</text>
</comment>
<gene>
    <name evidence="2" type="ORF">FHR38_003472</name>
</gene>
<evidence type="ECO:0000256" key="1">
    <source>
        <dbReference type="SAM" id="MobiDB-lite"/>
    </source>
</evidence>
<evidence type="ECO:0000313" key="3">
    <source>
        <dbReference type="Proteomes" id="UP000578819"/>
    </source>
</evidence>
<dbReference type="Proteomes" id="UP000578819">
    <property type="component" value="Unassembled WGS sequence"/>
</dbReference>
<proteinExistence type="predicted"/>
<reference evidence="2 3" key="1">
    <citation type="submission" date="2020-08" db="EMBL/GenBank/DDBJ databases">
        <title>Sequencing the genomes of 1000 actinobacteria strains.</title>
        <authorList>
            <person name="Klenk H.-P."/>
        </authorList>
    </citation>
    <scope>NUCLEOTIDE SEQUENCE [LARGE SCALE GENOMIC DNA]</scope>
    <source>
        <strain evidence="2 3">DSM 45886</strain>
    </source>
</reference>
<name>A0A7W7SRN6_9ACTN</name>
<dbReference type="EMBL" id="JACHJW010000001">
    <property type="protein sequence ID" value="MBB4959739.1"/>
    <property type="molecule type" value="Genomic_DNA"/>
</dbReference>
<accession>A0A7W7SRN6</accession>